<keyword evidence="12" id="KW-1185">Reference proteome</keyword>
<evidence type="ECO:0000256" key="5">
    <source>
        <dbReference type="ARBA" id="ARBA00022989"/>
    </source>
</evidence>
<evidence type="ECO:0000256" key="6">
    <source>
        <dbReference type="ARBA" id="ARBA00023136"/>
    </source>
</evidence>
<accession>A0A9W6SFH2</accession>
<organism evidence="11 12">
    <name type="scientific">Actinoallomurus iriomotensis</name>
    <dbReference type="NCBI Taxonomy" id="478107"/>
    <lineage>
        <taxon>Bacteria</taxon>
        <taxon>Bacillati</taxon>
        <taxon>Actinomycetota</taxon>
        <taxon>Actinomycetes</taxon>
        <taxon>Streptosporangiales</taxon>
        <taxon>Thermomonosporaceae</taxon>
        <taxon>Actinoallomurus</taxon>
    </lineage>
</organism>
<comment type="subcellular location">
    <subcellularLocation>
        <location evidence="1 7">Cell membrane</location>
        <topology evidence="1 7">Multi-pass membrane protein</topology>
    </subcellularLocation>
</comment>
<dbReference type="EMBL" id="BSTJ01000010">
    <property type="protein sequence ID" value="GLY78925.1"/>
    <property type="molecule type" value="Genomic_DNA"/>
</dbReference>
<dbReference type="AlphaFoldDB" id="A0A9W6SFH2"/>
<protein>
    <submittedName>
        <fullName evidence="11">Sugar ABC transporter permease</fullName>
    </submittedName>
</protein>
<feature type="transmembrane region" description="Helical" evidence="7">
    <location>
        <begin position="99"/>
        <end position="128"/>
    </location>
</feature>
<keyword evidence="6 7" id="KW-0472">Membrane</keyword>
<reference evidence="10" key="1">
    <citation type="submission" date="2023-03" db="EMBL/GenBank/DDBJ databases">
        <title>Actinoallomurus iriomotensis NBRC 103681.</title>
        <authorList>
            <person name="Ichikawa N."/>
            <person name="Sato H."/>
            <person name="Tonouchi N."/>
        </authorList>
    </citation>
    <scope>NUCLEOTIDE SEQUENCE</scope>
    <source>
        <strain evidence="10">NBRC 103681</strain>
    </source>
</reference>
<reference evidence="11" key="2">
    <citation type="submission" date="2023-03" db="EMBL/GenBank/DDBJ databases">
        <title>Actinoallomurus iriomotensis NBRC 103684.</title>
        <authorList>
            <person name="Ichikawa N."/>
            <person name="Sato H."/>
            <person name="Tonouchi N."/>
        </authorList>
    </citation>
    <scope>NUCLEOTIDE SEQUENCE</scope>
    <source>
        <strain evidence="11">NBRC 103684</strain>
    </source>
</reference>
<dbReference type="CDD" id="cd06261">
    <property type="entry name" value="TM_PBP2"/>
    <property type="match status" value="1"/>
</dbReference>
<feature type="transmembrane region" description="Helical" evidence="7">
    <location>
        <begin position="171"/>
        <end position="190"/>
    </location>
</feature>
<dbReference type="GO" id="GO:0005886">
    <property type="term" value="C:plasma membrane"/>
    <property type="evidence" value="ECO:0007669"/>
    <property type="project" value="UniProtKB-SubCell"/>
</dbReference>
<evidence type="ECO:0000256" key="8">
    <source>
        <dbReference type="SAM" id="MobiDB-lite"/>
    </source>
</evidence>
<dbReference type="InterPro" id="IPR035906">
    <property type="entry name" value="MetI-like_sf"/>
</dbReference>
<evidence type="ECO:0000256" key="7">
    <source>
        <dbReference type="RuleBase" id="RU363032"/>
    </source>
</evidence>
<dbReference type="Gene3D" id="1.10.3720.10">
    <property type="entry name" value="MetI-like"/>
    <property type="match status" value="1"/>
</dbReference>
<evidence type="ECO:0000256" key="2">
    <source>
        <dbReference type="ARBA" id="ARBA00022448"/>
    </source>
</evidence>
<feature type="transmembrane region" description="Helical" evidence="7">
    <location>
        <begin position="41"/>
        <end position="62"/>
    </location>
</feature>
<name>A0A9W6SFH2_9ACTN</name>
<dbReference type="PANTHER" id="PTHR43744:SF12">
    <property type="entry name" value="ABC TRANSPORTER PERMEASE PROTEIN MG189-RELATED"/>
    <property type="match status" value="1"/>
</dbReference>
<evidence type="ECO:0000313" key="10">
    <source>
        <dbReference type="EMBL" id="GLY78925.1"/>
    </source>
</evidence>
<evidence type="ECO:0000313" key="12">
    <source>
        <dbReference type="Proteomes" id="UP001165074"/>
    </source>
</evidence>
<dbReference type="PROSITE" id="PS50928">
    <property type="entry name" value="ABC_TM1"/>
    <property type="match status" value="1"/>
</dbReference>
<evidence type="ECO:0000259" key="9">
    <source>
        <dbReference type="PROSITE" id="PS50928"/>
    </source>
</evidence>
<dbReference type="Proteomes" id="UP001165135">
    <property type="component" value="Unassembled WGS sequence"/>
</dbReference>
<dbReference type="InterPro" id="IPR000515">
    <property type="entry name" value="MetI-like"/>
</dbReference>
<gene>
    <name evidence="10" type="ORF">Airi01_071920</name>
    <name evidence="11" type="ORF">Airi02_098130</name>
</gene>
<dbReference type="RefSeq" id="WP_285583794.1">
    <property type="nucleotide sequence ID" value="NZ_BSTJ01000010.1"/>
</dbReference>
<comment type="similarity">
    <text evidence="7">Belongs to the binding-protein-dependent transport system permease family.</text>
</comment>
<dbReference type="Pfam" id="PF00528">
    <property type="entry name" value="BPD_transp_1"/>
    <property type="match status" value="1"/>
</dbReference>
<dbReference type="EMBL" id="BSTK01000023">
    <property type="protein sequence ID" value="GLY91885.1"/>
    <property type="molecule type" value="Genomic_DNA"/>
</dbReference>
<evidence type="ECO:0000256" key="4">
    <source>
        <dbReference type="ARBA" id="ARBA00022692"/>
    </source>
</evidence>
<feature type="transmembrane region" description="Helical" evidence="7">
    <location>
        <begin position="211"/>
        <end position="230"/>
    </location>
</feature>
<evidence type="ECO:0000256" key="3">
    <source>
        <dbReference type="ARBA" id="ARBA00022475"/>
    </source>
</evidence>
<dbReference type="GO" id="GO:0055085">
    <property type="term" value="P:transmembrane transport"/>
    <property type="evidence" value="ECO:0007669"/>
    <property type="project" value="InterPro"/>
</dbReference>
<keyword evidence="5 7" id="KW-1133">Transmembrane helix</keyword>
<feature type="region of interest" description="Disordered" evidence="8">
    <location>
        <begin position="1"/>
        <end position="34"/>
    </location>
</feature>
<dbReference type="Proteomes" id="UP001165074">
    <property type="component" value="Unassembled WGS sequence"/>
</dbReference>
<keyword evidence="4 7" id="KW-0812">Transmembrane</keyword>
<feature type="domain" description="ABC transmembrane type-1" evidence="9">
    <location>
        <begin position="100"/>
        <end position="294"/>
    </location>
</feature>
<evidence type="ECO:0000256" key="1">
    <source>
        <dbReference type="ARBA" id="ARBA00004651"/>
    </source>
</evidence>
<dbReference type="SUPFAM" id="SSF161098">
    <property type="entry name" value="MetI-like"/>
    <property type="match status" value="1"/>
</dbReference>
<keyword evidence="3" id="KW-1003">Cell membrane</keyword>
<comment type="caution">
    <text evidence="11">The sequence shown here is derived from an EMBL/GenBank/DDBJ whole genome shotgun (WGS) entry which is preliminary data.</text>
</comment>
<proteinExistence type="inferred from homology"/>
<feature type="transmembrane region" description="Helical" evidence="7">
    <location>
        <begin position="275"/>
        <end position="294"/>
    </location>
</feature>
<feature type="transmembrane region" description="Helical" evidence="7">
    <location>
        <begin position="135"/>
        <end position="159"/>
    </location>
</feature>
<evidence type="ECO:0000313" key="11">
    <source>
        <dbReference type="EMBL" id="GLY91885.1"/>
    </source>
</evidence>
<keyword evidence="2 7" id="KW-0813">Transport</keyword>
<dbReference type="PANTHER" id="PTHR43744">
    <property type="entry name" value="ABC TRANSPORTER PERMEASE PROTEIN MG189-RELATED-RELATED"/>
    <property type="match status" value="1"/>
</dbReference>
<sequence length="309" mass="34160">MAASPAGLTATPAAEGPATRKARTAPPGAGRRDRPPVWKRAPYLVVLGLASVLFTYPFLWLISASFKPRTDVFDNALIPHHWRFANFADVWHYGNMVNWLINSAVVGVAAATTVTISSAVVAFGFAYFRFPGRNILFGLVLATMMLPQAVTMIPVYLIWNKVGLTGTQVPLWAQNIFGSAFYIFLLRQFFLSLPRELFEAARVDGCSFFGLFWRIALPLARPALAIVFIFEIQASWNDLLKPLIYLQNTSLFTMPRGLKSIIDTFGNGGEHHWEIISAASLIATIPMIVIFAFAQRHIIEGIATTGRKG</sequence>